<comment type="caution">
    <text evidence="1">The sequence shown here is derived from an EMBL/GenBank/DDBJ whole genome shotgun (WGS) entry which is preliminary data.</text>
</comment>
<evidence type="ECO:0000313" key="1">
    <source>
        <dbReference type="EMBL" id="KAK9720488.1"/>
    </source>
</evidence>
<gene>
    <name evidence="1" type="ORF">QE152_g22067</name>
</gene>
<evidence type="ECO:0000313" key="2">
    <source>
        <dbReference type="Proteomes" id="UP001458880"/>
    </source>
</evidence>
<accession>A0AAW1KLM3</accession>
<protein>
    <submittedName>
        <fullName evidence="1">Uncharacterized protein</fullName>
    </submittedName>
</protein>
<proteinExistence type="predicted"/>
<organism evidence="1 2">
    <name type="scientific">Popillia japonica</name>
    <name type="common">Japanese beetle</name>
    <dbReference type="NCBI Taxonomy" id="7064"/>
    <lineage>
        <taxon>Eukaryota</taxon>
        <taxon>Metazoa</taxon>
        <taxon>Ecdysozoa</taxon>
        <taxon>Arthropoda</taxon>
        <taxon>Hexapoda</taxon>
        <taxon>Insecta</taxon>
        <taxon>Pterygota</taxon>
        <taxon>Neoptera</taxon>
        <taxon>Endopterygota</taxon>
        <taxon>Coleoptera</taxon>
        <taxon>Polyphaga</taxon>
        <taxon>Scarabaeiformia</taxon>
        <taxon>Scarabaeidae</taxon>
        <taxon>Rutelinae</taxon>
        <taxon>Popillia</taxon>
    </lineage>
</organism>
<reference evidence="1 2" key="1">
    <citation type="journal article" date="2024" name="BMC Genomics">
        <title>De novo assembly and annotation of Popillia japonica's genome with initial clues to its potential as an invasive pest.</title>
        <authorList>
            <person name="Cucini C."/>
            <person name="Boschi S."/>
            <person name="Funari R."/>
            <person name="Cardaioli E."/>
            <person name="Iannotti N."/>
            <person name="Marturano G."/>
            <person name="Paoli F."/>
            <person name="Bruttini M."/>
            <person name="Carapelli A."/>
            <person name="Frati F."/>
            <person name="Nardi F."/>
        </authorList>
    </citation>
    <scope>NUCLEOTIDE SEQUENCE [LARGE SCALE GENOMIC DNA]</scope>
    <source>
        <strain evidence="1">DMR45628</strain>
    </source>
</reference>
<dbReference type="EMBL" id="JASPKY010000210">
    <property type="protein sequence ID" value="KAK9720488.1"/>
    <property type="molecule type" value="Genomic_DNA"/>
</dbReference>
<keyword evidence="2" id="KW-1185">Reference proteome</keyword>
<dbReference type="AlphaFoldDB" id="A0AAW1KLM3"/>
<sequence>MSRTFTLIGTSNVLTATYYPPIELNPNYEYAVGLIGLHTYNTIPNIYEGQNKFYYGNESVTIPTGAYEVTDIEDFLQQSIAKNKDGVISLKPNNSTQKCEISSKFTIDFTKADSIGRMLGFSSKVLAPNEAHESDLPVQIIKVVTIRVECNITAAAFYGAHLSHTLYEFAPSVEPGYSINIEPRNIIYLPISTTHIDKITLRLIDQDGDPVNFRGETIVIRLELKKYGARF</sequence>
<name>A0AAW1KLM3_POPJA</name>
<dbReference type="Proteomes" id="UP001458880">
    <property type="component" value="Unassembled WGS sequence"/>
</dbReference>